<name>A0A4Y8S4X5_9SPHI</name>
<feature type="domain" description="MoxR-vWA-beta-propeller ternary system" evidence="1">
    <location>
        <begin position="34"/>
        <end position="196"/>
    </location>
</feature>
<evidence type="ECO:0000313" key="3">
    <source>
        <dbReference type="EMBL" id="TFF33484.1"/>
    </source>
</evidence>
<gene>
    <name evidence="3" type="ORF">E2R66_25715</name>
</gene>
<dbReference type="InterPro" id="IPR045554">
    <property type="entry name" value="bpX0"/>
</dbReference>
<evidence type="ECO:0000259" key="2">
    <source>
        <dbReference type="Pfam" id="PF19917"/>
    </source>
</evidence>
<organism evidence="3 4">
    <name type="scientific">Mucilaginibacter psychrotolerans</name>
    <dbReference type="NCBI Taxonomy" id="1524096"/>
    <lineage>
        <taxon>Bacteria</taxon>
        <taxon>Pseudomonadati</taxon>
        <taxon>Bacteroidota</taxon>
        <taxon>Sphingobacteriia</taxon>
        <taxon>Sphingobacteriales</taxon>
        <taxon>Sphingobacteriaceae</taxon>
        <taxon>Mucilaginibacter</taxon>
    </lineage>
</organism>
<dbReference type="Pfam" id="PF19917">
    <property type="entry name" value="bpX1"/>
    <property type="match status" value="1"/>
</dbReference>
<dbReference type="InterPro" id="IPR045553">
    <property type="entry name" value="bpX1"/>
</dbReference>
<reference evidence="3 4" key="1">
    <citation type="journal article" date="2017" name="Int. J. Syst. Evol. Microbiol.">
        <title>Mucilaginibacterpsychrotolerans sp. nov., isolated from peatlands.</title>
        <authorList>
            <person name="Deng Y."/>
            <person name="Shen L."/>
            <person name="Xu B."/>
            <person name="Liu Y."/>
            <person name="Gu Z."/>
            <person name="Liu H."/>
            <person name="Zhou Y."/>
        </authorList>
    </citation>
    <scope>NUCLEOTIDE SEQUENCE [LARGE SCALE GENOMIC DNA]</scope>
    <source>
        <strain evidence="3 4">NH7-4</strain>
    </source>
</reference>
<sequence>MLELTANTIHYFQAPKDYFWKWVENGTVLEFANGRTICYREDLTFILSNLVIPDQVPVGTILLLLCACKDNYKELFEPDSYLFKLGYLPVYTEEEHIFVKQRMQQVLELLALVNALPFEYRSGLKRIALFQAILEREGGYEGKRLKSLTNEFKSGSLDEQVFGFQRELSYTLVNSDIAPLVYALQQFQDTAALELKLRTGLSVLPQPAKVGLPAPVPQDLMEQLAADLKTAGIARLSKKIIAALNIPMHLSGSSDQSIGGVSDISNRGHFDKLLLSELAQDDLVLTARLANNEALFLQREAMPASQQQQWHIILDTTLKMWGMPRVFGLAAGLAFNESKKQVQMDAWALGGESIVEVDLNSRQGIITALEQLDTGFNCGPALKKLMTEQVSAKDKYILITGSHYQQDAAFMRAFGQVKAQLDYLVEVDRDGRIALYETLGKKYHLVNQALIDLQETLFTQNRTLRKSYEVAGLPAMLNAADFPLLFPASKIKLHQQTVFKYAGDRVAILTLDRRLLSWQHKDQGALELIEQVDSGDAYFGEAKGFLLLLVRNFAAATLKIYQVDAANQTVLVNTIDNLQAVHTCFDGGLFHVSTADSVTAIDPFTGHQTSSRFTVETIKKAAVIPHFQVLNQVKKLINNGYSVVNSAKSIYVHTAGKLFVDQRELRLDPHGRFLTWKENGMGAVEWITPAKRETMEIAHLANLKFTKYMWADGSEAVLDSRGLLHLKSSDTRVAECTLLLVLEKTTAGWSADGKLTGNPYFTGNRQTGVMLAADFYAAYIQPFIQRLK</sequence>
<feature type="domain" description="MoxR-vWA-beta-propeller ternary system" evidence="2">
    <location>
        <begin position="707"/>
        <end position="787"/>
    </location>
</feature>
<dbReference type="RefSeq" id="WP_133236339.1">
    <property type="nucleotide sequence ID" value="NZ_SOZE01000044.1"/>
</dbReference>
<dbReference type="EMBL" id="SOZE01000044">
    <property type="protein sequence ID" value="TFF33484.1"/>
    <property type="molecule type" value="Genomic_DNA"/>
</dbReference>
<dbReference type="Pfam" id="PF19915">
    <property type="entry name" value="bpX0"/>
    <property type="match status" value="1"/>
</dbReference>
<protein>
    <submittedName>
        <fullName evidence="3">Uncharacterized protein</fullName>
    </submittedName>
</protein>
<dbReference type="OrthoDB" id="780958at2"/>
<dbReference type="AlphaFoldDB" id="A0A4Y8S4X5"/>
<accession>A0A4Y8S4X5</accession>
<comment type="caution">
    <text evidence="3">The sequence shown here is derived from an EMBL/GenBank/DDBJ whole genome shotgun (WGS) entry which is preliminary data.</text>
</comment>
<dbReference type="Proteomes" id="UP000297540">
    <property type="component" value="Unassembled WGS sequence"/>
</dbReference>
<evidence type="ECO:0000259" key="1">
    <source>
        <dbReference type="Pfam" id="PF19915"/>
    </source>
</evidence>
<keyword evidence="4" id="KW-1185">Reference proteome</keyword>
<evidence type="ECO:0000313" key="4">
    <source>
        <dbReference type="Proteomes" id="UP000297540"/>
    </source>
</evidence>
<proteinExistence type="predicted"/>